<feature type="binding site" evidence="5">
    <location>
        <position position="25"/>
    </location>
    <ligand>
        <name>Mn(2+)</name>
        <dbReference type="ChEBI" id="CHEBI:29035"/>
    </ligand>
</feature>
<keyword evidence="4 6" id="KW-0560">Oxidoreductase</keyword>
<dbReference type="InterPro" id="IPR019832">
    <property type="entry name" value="Mn/Fe_SOD_C"/>
</dbReference>
<dbReference type="EMBL" id="MHKM01000012">
    <property type="protein sequence ID" value="OGY91767.1"/>
    <property type="molecule type" value="Genomic_DNA"/>
</dbReference>
<dbReference type="Pfam" id="PF02777">
    <property type="entry name" value="Sod_Fe_C"/>
    <property type="match status" value="1"/>
</dbReference>
<dbReference type="SUPFAM" id="SSF46609">
    <property type="entry name" value="Fe,Mn superoxide dismutase (SOD), N-terminal domain"/>
    <property type="match status" value="1"/>
</dbReference>
<evidence type="ECO:0000256" key="3">
    <source>
        <dbReference type="ARBA" id="ARBA00022723"/>
    </source>
</evidence>
<name>A0A1G2BU45_9BACT</name>
<evidence type="ECO:0000256" key="5">
    <source>
        <dbReference type="PIRSR" id="PIRSR000349-1"/>
    </source>
</evidence>
<dbReference type="PIRSF" id="PIRSF000349">
    <property type="entry name" value="SODismutase"/>
    <property type="match status" value="1"/>
</dbReference>
<dbReference type="Pfam" id="PF00081">
    <property type="entry name" value="Sod_Fe_N"/>
    <property type="match status" value="1"/>
</dbReference>
<gene>
    <name evidence="9" type="ORF">A3B30_01900</name>
</gene>
<dbReference type="InterPro" id="IPR019831">
    <property type="entry name" value="Mn/Fe_SOD_N"/>
</dbReference>
<dbReference type="Proteomes" id="UP000178248">
    <property type="component" value="Unassembled WGS sequence"/>
</dbReference>
<organism evidence="9 10">
    <name type="scientific">Candidatus Komeilibacteria bacterium RIFCSPLOWO2_01_FULL_52_15</name>
    <dbReference type="NCBI Taxonomy" id="1798551"/>
    <lineage>
        <taxon>Bacteria</taxon>
        <taxon>Candidatus Komeiliibacteriota</taxon>
    </lineage>
</organism>
<evidence type="ECO:0000313" key="10">
    <source>
        <dbReference type="Proteomes" id="UP000178248"/>
    </source>
</evidence>
<feature type="domain" description="Manganese/iron superoxide dismutase N-terminal" evidence="7">
    <location>
        <begin position="16"/>
        <end position="83"/>
    </location>
</feature>
<evidence type="ECO:0000256" key="2">
    <source>
        <dbReference type="ARBA" id="ARBA00012682"/>
    </source>
</evidence>
<evidence type="ECO:0000313" key="9">
    <source>
        <dbReference type="EMBL" id="OGY91767.1"/>
    </source>
</evidence>
<evidence type="ECO:0000256" key="6">
    <source>
        <dbReference type="RuleBase" id="RU000414"/>
    </source>
</evidence>
<dbReference type="InterPro" id="IPR036324">
    <property type="entry name" value="Mn/Fe_SOD_N_sf"/>
</dbReference>
<comment type="function">
    <text evidence="6">Destroys radicals which are normally produced within the cells and which are toxic to biological systems.</text>
</comment>
<evidence type="ECO:0000256" key="4">
    <source>
        <dbReference type="ARBA" id="ARBA00023002"/>
    </source>
</evidence>
<dbReference type="PANTHER" id="PTHR11404:SF6">
    <property type="entry name" value="SUPEROXIDE DISMUTASE [MN], MITOCHONDRIAL"/>
    <property type="match status" value="1"/>
</dbReference>
<proteinExistence type="inferred from homology"/>
<evidence type="ECO:0000259" key="8">
    <source>
        <dbReference type="Pfam" id="PF02777"/>
    </source>
</evidence>
<evidence type="ECO:0000259" key="7">
    <source>
        <dbReference type="Pfam" id="PF00081"/>
    </source>
</evidence>
<dbReference type="AlphaFoldDB" id="A0A1G2BU45"/>
<feature type="binding site" evidence="5">
    <location>
        <position position="76"/>
    </location>
    <ligand>
        <name>Mn(2+)</name>
        <dbReference type="ChEBI" id="CHEBI:29035"/>
    </ligand>
</feature>
<comment type="catalytic activity">
    <reaction evidence="6">
        <text>2 superoxide + 2 H(+) = H2O2 + O2</text>
        <dbReference type="Rhea" id="RHEA:20696"/>
        <dbReference type="ChEBI" id="CHEBI:15378"/>
        <dbReference type="ChEBI" id="CHEBI:15379"/>
        <dbReference type="ChEBI" id="CHEBI:16240"/>
        <dbReference type="ChEBI" id="CHEBI:18421"/>
        <dbReference type="EC" id="1.15.1.1"/>
    </reaction>
</comment>
<evidence type="ECO:0000256" key="1">
    <source>
        <dbReference type="ARBA" id="ARBA00008714"/>
    </source>
</evidence>
<comment type="caution">
    <text evidence="9">The sequence shown here is derived from an EMBL/GenBank/DDBJ whole genome shotgun (WGS) entry which is preliminary data.</text>
</comment>
<feature type="domain" description="Manganese/iron superoxide dismutase C-terminal" evidence="8">
    <location>
        <begin position="89"/>
        <end position="189"/>
    </location>
</feature>
<dbReference type="InterPro" id="IPR050265">
    <property type="entry name" value="Fe/Mn_Superoxide_Dismutase"/>
</dbReference>
<dbReference type="SUPFAM" id="SSF54719">
    <property type="entry name" value="Fe,Mn superoxide dismutase (SOD), C-terminal domain"/>
    <property type="match status" value="1"/>
</dbReference>
<comment type="similarity">
    <text evidence="1 6">Belongs to the iron/manganese superoxide dismutase family.</text>
</comment>
<dbReference type="GO" id="GO:0046872">
    <property type="term" value="F:metal ion binding"/>
    <property type="evidence" value="ECO:0007669"/>
    <property type="project" value="UniProtKB-KW"/>
</dbReference>
<dbReference type="PANTHER" id="PTHR11404">
    <property type="entry name" value="SUPEROXIDE DISMUTASE 2"/>
    <property type="match status" value="1"/>
</dbReference>
<feature type="binding site" evidence="5">
    <location>
        <position position="156"/>
    </location>
    <ligand>
        <name>Mn(2+)</name>
        <dbReference type="ChEBI" id="CHEBI:29035"/>
    </ligand>
</feature>
<keyword evidence="3 5" id="KW-0479">Metal-binding</keyword>
<dbReference type="Gene3D" id="3.55.40.20">
    <property type="entry name" value="Iron/manganese superoxide dismutase, C-terminal domain"/>
    <property type="match status" value="1"/>
</dbReference>
<dbReference type="InterPro" id="IPR036314">
    <property type="entry name" value="SOD_C_sf"/>
</dbReference>
<dbReference type="Gene3D" id="1.10.287.990">
    <property type="entry name" value="Fe,Mn superoxide dismutase (SOD) domain"/>
    <property type="match status" value="1"/>
</dbReference>
<dbReference type="GO" id="GO:0004784">
    <property type="term" value="F:superoxide dismutase activity"/>
    <property type="evidence" value="ECO:0007669"/>
    <property type="project" value="UniProtKB-EC"/>
</dbReference>
<protein>
    <recommendedName>
        <fullName evidence="2 6">Superoxide dismutase</fullName>
        <ecNumber evidence="2 6">1.15.1.1</ecNumber>
    </recommendedName>
</protein>
<reference evidence="9 10" key="1">
    <citation type="journal article" date="2016" name="Nat. Commun.">
        <title>Thousands of microbial genomes shed light on interconnected biogeochemical processes in an aquifer system.</title>
        <authorList>
            <person name="Anantharaman K."/>
            <person name="Brown C.T."/>
            <person name="Hug L.A."/>
            <person name="Sharon I."/>
            <person name="Castelle C.J."/>
            <person name="Probst A.J."/>
            <person name="Thomas B.C."/>
            <person name="Singh A."/>
            <person name="Wilkins M.J."/>
            <person name="Karaoz U."/>
            <person name="Brodie E.L."/>
            <person name="Williams K.H."/>
            <person name="Hubbard S.S."/>
            <person name="Banfield J.F."/>
        </authorList>
    </citation>
    <scope>NUCLEOTIDE SEQUENCE [LARGE SCALE GENOMIC DNA]</scope>
</reference>
<dbReference type="EC" id="1.15.1.1" evidence="2 6"/>
<dbReference type="STRING" id="1798551.A3B30_01900"/>
<feature type="binding site" evidence="5">
    <location>
        <position position="160"/>
    </location>
    <ligand>
        <name>Mn(2+)</name>
        <dbReference type="ChEBI" id="CHEBI:29035"/>
    </ligand>
</feature>
<dbReference type="InterPro" id="IPR001189">
    <property type="entry name" value="Mn/Fe_SOD"/>
</dbReference>
<accession>A0A1G2BU45</accession>
<sequence length="198" mass="22868">MKQYTYKEMPFKTLNGISDKTNAIHHDKLYAGYVKKKDEIQEKLKGVVLDSANQTYSELRALKDAETFAVNGVYLHDIYFDSLGTDAKPHGEILKEIEKTWGTFENFKALMKACGMAARGWAVLSWDTFEQGLRIYTGDQHNQGGVWGALPVLTLDVYEHAYFIDFGSDRGAYIDTWFQNLHWDRIEKRFKVYKKCSL</sequence>